<gene>
    <name evidence="8" type="primary">rga1</name>
    <name evidence="8" type="ORF">IWQ62_004516</name>
</gene>
<dbReference type="PANTHER" id="PTHR14963:SF7">
    <property type="entry name" value="RHO GTPASE-ACTIVATING PROTEIN 19"/>
    <property type="match status" value="1"/>
</dbReference>
<dbReference type="Proteomes" id="UP001150925">
    <property type="component" value="Unassembled WGS sequence"/>
</dbReference>
<proteinExistence type="predicted"/>
<dbReference type="AlphaFoldDB" id="A0A9W8AKP0"/>
<evidence type="ECO:0000259" key="7">
    <source>
        <dbReference type="PROSITE" id="PS50238"/>
    </source>
</evidence>
<evidence type="ECO:0000256" key="5">
    <source>
        <dbReference type="SAM" id="MobiDB-lite"/>
    </source>
</evidence>
<feature type="domain" description="LIM zinc-binding" evidence="6">
    <location>
        <begin position="192"/>
        <end position="256"/>
    </location>
</feature>
<dbReference type="GO" id="GO:0051056">
    <property type="term" value="P:regulation of small GTPase mediated signal transduction"/>
    <property type="evidence" value="ECO:0007669"/>
    <property type="project" value="TreeGrafter"/>
</dbReference>
<evidence type="ECO:0000256" key="3">
    <source>
        <dbReference type="ARBA" id="ARBA00022833"/>
    </source>
</evidence>
<feature type="compositionally biased region" description="Pro residues" evidence="5">
    <location>
        <begin position="528"/>
        <end position="540"/>
    </location>
</feature>
<dbReference type="GO" id="GO:0005737">
    <property type="term" value="C:cytoplasm"/>
    <property type="evidence" value="ECO:0007669"/>
    <property type="project" value="TreeGrafter"/>
</dbReference>
<feature type="compositionally biased region" description="Polar residues" evidence="5">
    <location>
        <begin position="449"/>
        <end position="463"/>
    </location>
</feature>
<organism evidence="8 9">
    <name type="scientific">Dispira parvispora</name>
    <dbReference type="NCBI Taxonomy" id="1520584"/>
    <lineage>
        <taxon>Eukaryota</taxon>
        <taxon>Fungi</taxon>
        <taxon>Fungi incertae sedis</taxon>
        <taxon>Zoopagomycota</taxon>
        <taxon>Kickxellomycotina</taxon>
        <taxon>Dimargaritomycetes</taxon>
        <taxon>Dimargaritales</taxon>
        <taxon>Dimargaritaceae</taxon>
        <taxon>Dispira</taxon>
    </lineage>
</organism>
<dbReference type="GO" id="GO:0005096">
    <property type="term" value="F:GTPase activator activity"/>
    <property type="evidence" value="ECO:0007669"/>
    <property type="project" value="UniProtKB-KW"/>
</dbReference>
<evidence type="ECO:0000313" key="9">
    <source>
        <dbReference type="Proteomes" id="UP001150925"/>
    </source>
</evidence>
<dbReference type="PANTHER" id="PTHR14963">
    <property type="entry name" value="RHO GTPASE ACTIVATING PROTEIN 18,19-RELATED"/>
    <property type="match status" value="1"/>
</dbReference>
<feature type="domain" description="Rho-GAP" evidence="7">
    <location>
        <begin position="620"/>
        <end position="822"/>
    </location>
</feature>
<feature type="compositionally biased region" description="Low complexity" evidence="5">
    <location>
        <begin position="435"/>
        <end position="448"/>
    </location>
</feature>
<keyword evidence="9" id="KW-1185">Reference proteome</keyword>
<protein>
    <submittedName>
        <fullName evidence="8">Rho-type GTPase activating protein Rga1</fullName>
    </submittedName>
</protein>
<dbReference type="PROSITE" id="PS50238">
    <property type="entry name" value="RHOGAP"/>
    <property type="match status" value="1"/>
</dbReference>
<feature type="compositionally biased region" description="Polar residues" evidence="5">
    <location>
        <begin position="381"/>
        <end position="396"/>
    </location>
</feature>
<dbReference type="PROSITE" id="PS50023">
    <property type="entry name" value="LIM_DOMAIN_2"/>
    <property type="match status" value="1"/>
</dbReference>
<dbReference type="SMART" id="SM00324">
    <property type="entry name" value="RhoGAP"/>
    <property type="match status" value="1"/>
</dbReference>
<reference evidence="8" key="1">
    <citation type="submission" date="2022-07" db="EMBL/GenBank/DDBJ databases">
        <title>Phylogenomic reconstructions and comparative analyses of Kickxellomycotina fungi.</title>
        <authorList>
            <person name="Reynolds N.K."/>
            <person name="Stajich J.E."/>
            <person name="Barry K."/>
            <person name="Grigoriev I.V."/>
            <person name="Crous P."/>
            <person name="Smith M.E."/>
        </authorList>
    </citation>
    <scope>NUCLEOTIDE SEQUENCE</scope>
    <source>
        <strain evidence="8">RSA 1196</strain>
    </source>
</reference>
<dbReference type="Gene3D" id="2.10.110.10">
    <property type="entry name" value="Cysteine Rich Protein"/>
    <property type="match status" value="1"/>
</dbReference>
<feature type="non-terminal residue" evidence="8">
    <location>
        <position position="837"/>
    </location>
</feature>
<dbReference type="PROSITE" id="PS00478">
    <property type="entry name" value="LIM_DOMAIN_1"/>
    <property type="match status" value="1"/>
</dbReference>
<feature type="region of interest" description="Disordered" evidence="5">
    <location>
        <begin position="435"/>
        <end position="501"/>
    </location>
</feature>
<evidence type="ECO:0000313" key="8">
    <source>
        <dbReference type="EMBL" id="KAJ1959687.1"/>
    </source>
</evidence>
<dbReference type="Pfam" id="PF00620">
    <property type="entry name" value="RhoGAP"/>
    <property type="match status" value="1"/>
</dbReference>
<feature type="compositionally biased region" description="Basic and acidic residues" evidence="5">
    <location>
        <begin position="324"/>
        <end position="336"/>
    </location>
</feature>
<dbReference type="OrthoDB" id="20689at2759"/>
<evidence type="ECO:0000256" key="2">
    <source>
        <dbReference type="ARBA" id="ARBA00022723"/>
    </source>
</evidence>
<keyword evidence="1" id="KW-0343">GTPase activation</keyword>
<evidence type="ECO:0000259" key="6">
    <source>
        <dbReference type="PROSITE" id="PS50023"/>
    </source>
</evidence>
<evidence type="ECO:0000256" key="1">
    <source>
        <dbReference type="ARBA" id="ARBA00022468"/>
    </source>
</evidence>
<dbReference type="SMART" id="SM00132">
    <property type="entry name" value="LIM"/>
    <property type="match status" value="1"/>
</dbReference>
<comment type="caution">
    <text evidence="8">The sequence shown here is derived from an EMBL/GenBank/DDBJ whole genome shotgun (WGS) entry which is preliminary data.</text>
</comment>
<dbReference type="SUPFAM" id="SSF48350">
    <property type="entry name" value="GTPase activation domain, GAP"/>
    <property type="match status" value="1"/>
</dbReference>
<keyword evidence="4" id="KW-0440">LIM domain</keyword>
<dbReference type="Gene3D" id="1.10.555.10">
    <property type="entry name" value="Rho GTPase activation protein"/>
    <property type="match status" value="1"/>
</dbReference>
<dbReference type="InterPro" id="IPR000198">
    <property type="entry name" value="RhoGAP_dom"/>
</dbReference>
<keyword evidence="3 4" id="KW-0862">Zinc</keyword>
<feature type="region of interest" description="Disordered" evidence="5">
    <location>
        <begin position="373"/>
        <end position="405"/>
    </location>
</feature>
<feature type="region of interest" description="Disordered" evidence="5">
    <location>
        <begin position="517"/>
        <end position="540"/>
    </location>
</feature>
<dbReference type="GO" id="GO:0046872">
    <property type="term" value="F:metal ion binding"/>
    <property type="evidence" value="ECO:0007669"/>
    <property type="project" value="UniProtKB-KW"/>
</dbReference>
<accession>A0A9W8AKP0</accession>
<keyword evidence="2 4" id="KW-0479">Metal-binding</keyword>
<dbReference type="InterPro" id="IPR008936">
    <property type="entry name" value="Rho_GTPase_activation_prot"/>
</dbReference>
<name>A0A9W8AKP0_9FUNG</name>
<dbReference type="GO" id="GO:0007165">
    <property type="term" value="P:signal transduction"/>
    <property type="evidence" value="ECO:0007669"/>
    <property type="project" value="InterPro"/>
</dbReference>
<feature type="non-terminal residue" evidence="8">
    <location>
        <position position="1"/>
    </location>
</feature>
<dbReference type="InterPro" id="IPR001781">
    <property type="entry name" value="Znf_LIM"/>
</dbReference>
<dbReference type="EMBL" id="JANBPY010001525">
    <property type="protein sequence ID" value="KAJ1959687.1"/>
    <property type="molecule type" value="Genomic_DNA"/>
</dbReference>
<feature type="region of interest" description="Disordered" evidence="5">
    <location>
        <begin position="308"/>
        <end position="351"/>
    </location>
</feature>
<evidence type="ECO:0000256" key="4">
    <source>
        <dbReference type="PROSITE-ProRule" id="PRU00125"/>
    </source>
</evidence>
<sequence>LDKDQIVDRAPPSLTVISEEQIYSIWTILSTFEESSAACISDMLIHVSKLRYMEALRVAEKFIFHVHIIFTAIDNLEDQLAHFDDATGLQHTKEPKFLCKRTICFFALLSHSHDLSSQGSEMAEELLSLVTGLAHYLKMLIRAALMGALKAEREYDSKVSLNGLLHKLTEINNRERLLQFRASHQDIHVTSDMCNHCHTTLEEECISYQMYRWHKCCFNCTKCGRNLKMARQHTGFDEKSMGVLCSRCCPPNLIQPGAFQIVTQLEQYSFLLRVALRRLHSRMWERHNEIPHEEHPQQMQKHITQGDAVQPFSNNSSDVGSDGLPKDDGLADKKSEVQPSPRPTSVLNSQPLSEKFLAKALHSSTDQARTFTEVKAKAHTRQSITGEDTPSQTHPSLDSAGGSLRRKATIERHNANEEAIKLVMVDQIMSAVTSGSDLSATPSSSSAAVHNNETGSETASGGPSSMPFRPMIIDQNNQRDRGRSFSPHHRAVGVRGPGATSPLLPAKPGIDAPPVTAVGSGTSSPHPVARPPPTSSVPPSIPAVPHTKPPLLCELGPMEHFLVKHVAVMRLAPLVQQYLVVDELLGMVGSRKQNFWTRLKANMNQKKKINPKMKDSVFGASLEELLERQGVESEHATISTPVRVPLFVDMCTTAIKGKNVSVEGIFRKNGNIRRLKELSDSIDQDIGSVDLSPETSVQCAALMKKFLREMAEPLLTFKLHKLFLACDRIKDDGKRCQALHYACCLLPLPNRDCIEVLFGLLRFVSDQATLDGDKGNRMDLGNLATVITPNILYSSSKDPIKDDSFAAIHVVYTMMVNQDQLWILPKDAAFLLQQEKL</sequence>